<dbReference type="AlphaFoldDB" id="A0A0D0A5L1"/>
<name>A0A0D0A5L1_9AGAM</name>
<dbReference type="OrthoDB" id="2657561at2759"/>
<evidence type="ECO:0000313" key="1">
    <source>
        <dbReference type="EMBL" id="KIK33459.1"/>
    </source>
</evidence>
<organism evidence="1 2">
    <name type="scientific">Suillus luteus UH-Slu-Lm8-n1</name>
    <dbReference type="NCBI Taxonomy" id="930992"/>
    <lineage>
        <taxon>Eukaryota</taxon>
        <taxon>Fungi</taxon>
        <taxon>Dikarya</taxon>
        <taxon>Basidiomycota</taxon>
        <taxon>Agaricomycotina</taxon>
        <taxon>Agaricomycetes</taxon>
        <taxon>Agaricomycetidae</taxon>
        <taxon>Boletales</taxon>
        <taxon>Suillineae</taxon>
        <taxon>Suillaceae</taxon>
        <taxon>Suillus</taxon>
    </lineage>
</organism>
<dbReference type="EMBL" id="KN835937">
    <property type="protein sequence ID" value="KIK33459.1"/>
    <property type="molecule type" value="Genomic_DNA"/>
</dbReference>
<gene>
    <name evidence="1" type="ORF">CY34DRAFT_110630</name>
</gene>
<sequence>MASTLPPALNSPPRQSLEQCFHVEKNVVFRIQLSSSGELRGINDAKDIQIGLDCKQIQQNRNLVDRGTQTTVSNGQSIGGEAELRFVKEQLRNTDNNVAYLSDKVTTYRDRWLEEYYRANNLEFHMPSDIHVAVLPQIPVGAPSPTFFPGYSDGNDEYLE</sequence>
<protein>
    <submittedName>
        <fullName evidence="1">Uncharacterized protein</fullName>
    </submittedName>
</protein>
<accession>A0A0D0A5L1</accession>
<dbReference type="Proteomes" id="UP000054485">
    <property type="component" value="Unassembled WGS sequence"/>
</dbReference>
<reference evidence="2" key="2">
    <citation type="submission" date="2015-01" db="EMBL/GenBank/DDBJ databases">
        <title>Evolutionary Origins and Diversification of the Mycorrhizal Mutualists.</title>
        <authorList>
            <consortium name="DOE Joint Genome Institute"/>
            <consortium name="Mycorrhizal Genomics Consortium"/>
            <person name="Kohler A."/>
            <person name="Kuo A."/>
            <person name="Nagy L.G."/>
            <person name="Floudas D."/>
            <person name="Copeland A."/>
            <person name="Barry K.W."/>
            <person name="Cichocki N."/>
            <person name="Veneault-Fourrey C."/>
            <person name="LaButti K."/>
            <person name="Lindquist E.A."/>
            <person name="Lipzen A."/>
            <person name="Lundell T."/>
            <person name="Morin E."/>
            <person name="Murat C."/>
            <person name="Riley R."/>
            <person name="Ohm R."/>
            <person name="Sun H."/>
            <person name="Tunlid A."/>
            <person name="Henrissat B."/>
            <person name="Grigoriev I.V."/>
            <person name="Hibbett D.S."/>
            <person name="Martin F."/>
        </authorList>
    </citation>
    <scope>NUCLEOTIDE SEQUENCE [LARGE SCALE GENOMIC DNA]</scope>
    <source>
        <strain evidence="2">UH-Slu-Lm8-n1</strain>
    </source>
</reference>
<evidence type="ECO:0000313" key="2">
    <source>
        <dbReference type="Proteomes" id="UP000054485"/>
    </source>
</evidence>
<dbReference type="InParanoid" id="A0A0D0A5L1"/>
<reference evidence="1 2" key="1">
    <citation type="submission" date="2014-04" db="EMBL/GenBank/DDBJ databases">
        <authorList>
            <consortium name="DOE Joint Genome Institute"/>
            <person name="Kuo A."/>
            <person name="Ruytinx J."/>
            <person name="Rineau F."/>
            <person name="Colpaert J."/>
            <person name="Kohler A."/>
            <person name="Nagy L.G."/>
            <person name="Floudas D."/>
            <person name="Copeland A."/>
            <person name="Barry K.W."/>
            <person name="Cichocki N."/>
            <person name="Veneault-Fourrey C."/>
            <person name="LaButti K."/>
            <person name="Lindquist E.A."/>
            <person name="Lipzen A."/>
            <person name="Lundell T."/>
            <person name="Morin E."/>
            <person name="Murat C."/>
            <person name="Sun H."/>
            <person name="Tunlid A."/>
            <person name="Henrissat B."/>
            <person name="Grigoriev I.V."/>
            <person name="Hibbett D.S."/>
            <person name="Martin F."/>
            <person name="Nordberg H.P."/>
            <person name="Cantor M.N."/>
            <person name="Hua S.X."/>
        </authorList>
    </citation>
    <scope>NUCLEOTIDE SEQUENCE [LARGE SCALE GENOMIC DNA]</scope>
    <source>
        <strain evidence="1 2">UH-Slu-Lm8-n1</strain>
    </source>
</reference>
<dbReference type="HOGENOM" id="CLU_1679112_0_0_1"/>
<keyword evidence="2" id="KW-1185">Reference proteome</keyword>
<proteinExistence type="predicted"/>